<evidence type="ECO:0000313" key="2">
    <source>
        <dbReference type="EMBL" id="ROT74544.1"/>
    </source>
</evidence>
<accession>A0A3R7M6S1</accession>
<evidence type="ECO:0000313" key="3">
    <source>
        <dbReference type="Proteomes" id="UP000283509"/>
    </source>
</evidence>
<dbReference type="Proteomes" id="UP000283509">
    <property type="component" value="Unassembled WGS sequence"/>
</dbReference>
<organism evidence="2 3">
    <name type="scientific">Penaeus vannamei</name>
    <name type="common">Whiteleg shrimp</name>
    <name type="synonym">Litopenaeus vannamei</name>
    <dbReference type="NCBI Taxonomy" id="6689"/>
    <lineage>
        <taxon>Eukaryota</taxon>
        <taxon>Metazoa</taxon>
        <taxon>Ecdysozoa</taxon>
        <taxon>Arthropoda</taxon>
        <taxon>Crustacea</taxon>
        <taxon>Multicrustacea</taxon>
        <taxon>Malacostraca</taxon>
        <taxon>Eumalacostraca</taxon>
        <taxon>Eucarida</taxon>
        <taxon>Decapoda</taxon>
        <taxon>Dendrobranchiata</taxon>
        <taxon>Penaeoidea</taxon>
        <taxon>Penaeidae</taxon>
        <taxon>Penaeus</taxon>
    </lineage>
</organism>
<dbReference type="AlphaFoldDB" id="A0A3R7M6S1"/>
<keyword evidence="3" id="KW-1185">Reference proteome</keyword>
<feature type="region of interest" description="Disordered" evidence="1">
    <location>
        <begin position="462"/>
        <end position="491"/>
    </location>
</feature>
<evidence type="ECO:0000256" key="1">
    <source>
        <dbReference type="SAM" id="MobiDB-lite"/>
    </source>
</evidence>
<gene>
    <name evidence="2" type="ORF">C7M84_006956</name>
</gene>
<reference evidence="2 3" key="1">
    <citation type="submission" date="2018-04" db="EMBL/GenBank/DDBJ databases">
        <authorList>
            <person name="Zhang X."/>
            <person name="Yuan J."/>
            <person name="Li F."/>
            <person name="Xiang J."/>
        </authorList>
    </citation>
    <scope>NUCLEOTIDE SEQUENCE [LARGE SCALE GENOMIC DNA]</scope>
    <source>
        <tissue evidence="2">Muscle</tissue>
    </source>
</reference>
<protein>
    <submittedName>
        <fullName evidence="2">Uncharacterized protein</fullName>
    </submittedName>
</protein>
<comment type="caution">
    <text evidence="2">The sequence shown here is derived from an EMBL/GenBank/DDBJ whole genome shotgun (WGS) entry which is preliminary data.</text>
</comment>
<dbReference type="EMBL" id="QCYY01001879">
    <property type="protein sequence ID" value="ROT74544.1"/>
    <property type="molecule type" value="Genomic_DNA"/>
</dbReference>
<sequence>MRLKEEDMRRRNLVESASSLAVPSLSWFTSFTNLILSPHITLSLLLRRSPLTLCTNPLCIPSLFLPAGSSFPPALLPPPHSDPFSFFPAPSHPSPRPVHRPSLQQPFFRPASPQQSPHTSTVHSVLISSLSSPPVHNPVANRRVLLLCFRAALLSVPLSLPLSASQSHPSPSSPPLLLFSLSPSPFFSLFLSLIGTLTSYRGISRPPLSHLSLTPLAPLSLPLRPTFFSLSNLTHVPRLMHSGASSSPLALPPYRPFLLLTLFSLSSPSPAFKPSPDTIPAHPPPRPWAFRPLPLSLSLSLPLYPLSPPRPVPCIPPLSLSLSPPILLPPSPLPQHRRAFRPLSLSLLLGSLQLLQCSAAAPLSSLSIPHKSCPIRHRQRDATLHILSSHPVAASRSLFLEASLDRIVQDSLQSAHSPLLASLPRSGYSLNDHATHHLSAPPRLSTSLSYPLSQKALDTADHLAPPPAAEKSYTQHSSASPHSSPRDPLSLATRSSWSQLHRSITPIPSSFVPPLYSICLSSPWSVLLTILDARPLDAHPHPYFLLRKSEDLFFSRHSDLSTLTTLTPHTLASLIHLCLQHIQRYTPPVGPSLASYPKARCLPLFAQNAPPLSKHLSSLTQFSVAVISCLFLVRLLSEAEFVRDCLIKDWLVFCPSRGRGSLQFRVRRCHQATITRMVGHRSQHRVALAPRFSFA</sequence>
<name>A0A3R7M6S1_PENVA</name>
<proteinExistence type="predicted"/>
<reference evidence="2 3" key="2">
    <citation type="submission" date="2019-01" db="EMBL/GenBank/DDBJ databases">
        <title>The decoding of complex shrimp genome reveals the adaptation for benthos swimmer, frequently molting mechanism and breeding impact on genome.</title>
        <authorList>
            <person name="Sun Y."/>
            <person name="Gao Y."/>
            <person name="Yu Y."/>
        </authorList>
    </citation>
    <scope>NUCLEOTIDE SEQUENCE [LARGE SCALE GENOMIC DNA]</scope>
    <source>
        <tissue evidence="2">Muscle</tissue>
    </source>
</reference>
<feature type="compositionally biased region" description="Polar residues" evidence="1">
    <location>
        <begin position="472"/>
        <end position="483"/>
    </location>
</feature>